<proteinExistence type="inferred from homology"/>
<evidence type="ECO:0000313" key="9">
    <source>
        <dbReference type="Proteomes" id="UP000292927"/>
    </source>
</evidence>
<protein>
    <submittedName>
        <fullName evidence="8">Cell wall-associated NlpC family hydrolase</fullName>
    </submittedName>
</protein>
<keyword evidence="6" id="KW-0732">Signal</keyword>
<dbReference type="Gene3D" id="2.30.30.40">
    <property type="entry name" value="SH3 Domains"/>
    <property type="match status" value="2"/>
</dbReference>
<name>A0A4Q7NZY0_9FIRM</name>
<keyword evidence="2" id="KW-0645">Protease</keyword>
<evidence type="ECO:0000256" key="1">
    <source>
        <dbReference type="ARBA" id="ARBA00007074"/>
    </source>
</evidence>
<comment type="caution">
    <text evidence="8">The sequence shown here is derived from an EMBL/GenBank/DDBJ whole genome shotgun (WGS) entry which is preliminary data.</text>
</comment>
<gene>
    <name evidence="8" type="ORF">EV209_2900</name>
</gene>
<dbReference type="AlphaFoldDB" id="A0A4Q7NZY0"/>
<keyword evidence="9" id="KW-1185">Reference proteome</keyword>
<dbReference type="Gene3D" id="3.90.1720.10">
    <property type="entry name" value="endopeptidase domain like (from Nostoc punctiforme)"/>
    <property type="match status" value="1"/>
</dbReference>
<organism evidence="8 9">
    <name type="scientific">Cuneatibacter caecimuris</name>
    <dbReference type="NCBI Taxonomy" id="1796618"/>
    <lineage>
        <taxon>Bacteria</taxon>
        <taxon>Bacillati</taxon>
        <taxon>Bacillota</taxon>
        <taxon>Clostridia</taxon>
        <taxon>Lachnospirales</taxon>
        <taxon>Lachnospiraceae</taxon>
        <taxon>Cuneatibacter</taxon>
    </lineage>
</organism>
<comment type="similarity">
    <text evidence="1">Belongs to the peptidase C40 family.</text>
</comment>
<dbReference type="PANTHER" id="PTHR47053:SF1">
    <property type="entry name" value="MUREIN DD-ENDOPEPTIDASE MEPH-RELATED"/>
    <property type="match status" value="1"/>
</dbReference>
<dbReference type="PANTHER" id="PTHR47053">
    <property type="entry name" value="MUREIN DD-ENDOPEPTIDASE MEPH-RELATED"/>
    <property type="match status" value="1"/>
</dbReference>
<feature type="domain" description="NlpC/P60" evidence="7">
    <location>
        <begin position="326"/>
        <end position="447"/>
    </location>
</feature>
<dbReference type="InterPro" id="IPR038765">
    <property type="entry name" value="Papain-like_cys_pep_sf"/>
</dbReference>
<dbReference type="InterPro" id="IPR051202">
    <property type="entry name" value="Peptidase_C40"/>
</dbReference>
<evidence type="ECO:0000256" key="3">
    <source>
        <dbReference type="ARBA" id="ARBA00022801"/>
    </source>
</evidence>
<dbReference type="SUPFAM" id="SSF54001">
    <property type="entry name" value="Cysteine proteinases"/>
    <property type="match status" value="1"/>
</dbReference>
<dbReference type="GO" id="GO:0006508">
    <property type="term" value="P:proteolysis"/>
    <property type="evidence" value="ECO:0007669"/>
    <property type="project" value="UniProtKB-KW"/>
</dbReference>
<dbReference type="InterPro" id="IPR003646">
    <property type="entry name" value="SH3-like_bac-type"/>
</dbReference>
<evidence type="ECO:0000256" key="2">
    <source>
        <dbReference type="ARBA" id="ARBA00022670"/>
    </source>
</evidence>
<dbReference type="SMART" id="SM00287">
    <property type="entry name" value="SH3b"/>
    <property type="match status" value="2"/>
</dbReference>
<evidence type="ECO:0000256" key="4">
    <source>
        <dbReference type="ARBA" id="ARBA00022807"/>
    </source>
</evidence>
<evidence type="ECO:0000256" key="5">
    <source>
        <dbReference type="SAM" id="MobiDB-lite"/>
    </source>
</evidence>
<feature type="chain" id="PRO_5020943382" evidence="6">
    <location>
        <begin position="28"/>
        <end position="447"/>
    </location>
</feature>
<sequence length="447" mass="46965">MKKSVKRIGYIAACTILVAGIGIASQAAGKSDAVSGAPVAGMAVSLSDYYTAVANGIASKSVTESINSMLKNSRSNIMVLSNEDAGTTEAETEKATEPAAEEPAYKTDKKASVLTQYYNLGVAMPTNGYLNIREEPSTDSKVIGRMSKYAGMEVIVDTGTGWYQIASGPVVGYVAKEYIVTKEEAEEIAVEKAYFAAKVRVDGLNFREGMSTDSQVLTQLSNKEKYEANAVYGDWVELNIQGSIGYVSLDCVTVDYFLEDAVTFTELTDLGAADGGAVQPTQAAAGGQAAQGGNTQNQGATQAPAPTQGATQAPTQAPTQPPANNTSLRQQIVNFAVQWQNPNGYQWGGTVLGQGVDCSGFTMAVMAKFGISLPHSSSAQAGYGRRIDPSQAQPGDLLFYSNIGGPINHVAIYIGNGQIIHAASERSGILISSWHYNTPVACVSLVG</sequence>
<feature type="region of interest" description="Disordered" evidence="5">
    <location>
        <begin position="281"/>
        <end position="325"/>
    </location>
</feature>
<evidence type="ECO:0000256" key="6">
    <source>
        <dbReference type="SAM" id="SignalP"/>
    </source>
</evidence>
<dbReference type="Pfam" id="PF08239">
    <property type="entry name" value="SH3_3"/>
    <property type="match status" value="1"/>
</dbReference>
<accession>A0A4Q7NZY0</accession>
<dbReference type="Proteomes" id="UP000292927">
    <property type="component" value="Unassembled WGS sequence"/>
</dbReference>
<dbReference type="EMBL" id="SGXF01000007">
    <property type="protein sequence ID" value="RZS92827.1"/>
    <property type="molecule type" value="Genomic_DNA"/>
</dbReference>
<feature type="signal peptide" evidence="6">
    <location>
        <begin position="1"/>
        <end position="27"/>
    </location>
</feature>
<evidence type="ECO:0000259" key="7">
    <source>
        <dbReference type="PROSITE" id="PS51935"/>
    </source>
</evidence>
<reference evidence="8 9" key="1">
    <citation type="submission" date="2019-02" db="EMBL/GenBank/DDBJ databases">
        <title>Genomic Encyclopedia of Type Strains, Phase IV (KMG-IV): sequencing the most valuable type-strain genomes for metagenomic binning, comparative biology and taxonomic classification.</title>
        <authorList>
            <person name="Goeker M."/>
        </authorList>
    </citation>
    <scope>NUCLEOTIDE SEQUENCE [LARGE SCALE GENOMIC DNA]</scope>
    <source>
        <strain evidence="8 9">DSM 29486</strain>
    </source>
</reference>
<dbReference type="RefSeq" id="WP_243647602.1">
    <property type="nucleotide sequence ID" value="NZ_SGXF01000007.1"/>
</dbReference>
<keyword evidence="4" id="KW-0788">Thiol protease</keyword>
<dbReference type="GO" id="GO:0008234">
    <property type="term" value="F:cysteine-type peptidase activity"/>
    <property type="evidence" value="ECO:0007669"/>
    <property type="project" value="UniProtKB-KW"/>
</dbReference>
<dbReference type="InterPro" id="IPR000064">
    <property type="entry name" value="NLP_P60_dom"/>
</dbReference>
<keyword evidence="3 8" id="KW-0378">Hydrolase</keyword>
<dbReference type="PROSITE" id="PS51935">
    <property type="entry name" value="NLPC_P60"/>
    <property type="match status" value="1"/>
</dbReference>
<evidence type="ECO:0000313" key="8">
    <source>
        <dbReference type="EMBL" id="RZS92827.1"/>
    </source>
</evidence>
<dbReference type="Pfam" id="PF00877">
    <property type="entry name" value="NLPC_P60"/>
    <property type="match status" value="1"/>
</dbReference>